<evidence type="ECO:0000259" key="1">
    <source>
        <dbReference type="Pfam" id="PF00534"/>
    </source>
</evidence>
<name>A0ABW5VGY2_9FLAO</name>
<dbReference type="Proteomes" id="UP001597532">
    <property type="component" value="Unassembled WGS sequence"/>
</dbReference>
<proteinExistence type="predicted"/>
<dbReference type="Pfam" id="PF00534">
    <property type="entry name" value="Glycos_transf_1"/>
    <property type="match status" value="1"/>
</dbReference>
<dbReference type="SUPFAM" id="SSF53756">
    <property type="entry name" value="UDP-Glycosyltransferase/glycogen phosphorylase"/>
    <property type="match status" value="1"/>
</dbReference>
<gene>
    <name evidence="3" type="ORF">ACFS1K_12375</name>
</gene>
<comment type="caution">
    <text evidence="3">The sequence shown here is derived from an EMBL/GenBank/DDBJ whole genome shotgun (WGS) entry which is preliminary data.</text>
</comment>
<dbReference type="RefSeq" id="WP_251806735.1">
    <property type="nucleotide sequence ID" value="NZ_CP166679.1"/>
</dbReference>
<feature type="domain" description="Glycosyl transferase family 1" evidence="1">
    <location>
        <begin position="180"/>
        <end position="324"/>
    </location>
</feature>
<sequence>MKKSKTKIAFILPSLSAGGAERILSFLAQNVNKDYFDSQLLVIGHDTDTAYCTKGTKTSFLNKKRVLFGIPSIFLFLKTNKPDLVLSSIGHLNTVFGLMAPFFQNSKFIIREASVISEMGKFSNSSKLYGFLAKIAYNHIDAVVCQSEDMAIDFKKIYNIPKNKITVINNPITELFPLKEKNSDDDVIKYITVGRLSKEKGHDRLLNILAKLPHSFHYTIVGSGPEENEIKKTIVALALTKFITHIPFTNEIGKVLSKNDLFLQGSYVEGFPNAVLESCVVGTPVIAFNAPGGTKEIIRDGINGYLVSNTEEFTSRLLSFNKDKWEPKTVRDTVIQKFNTQEILKQYENLFLSLIKN</sequence>
<dbReference type="Pfam" id="PF13439">
    <property type="entry name" value="Glyco_transf_4"/>
    <property type="match status" value="1"/>
</dbReference>
<evidence type="ECO:0000313" key="4">
    <source>
        <dbReference type="Proteomes" id="UP001597532"/>
    </source>
</evidence>
<dbReference type="Gene3D" id="3.40.50.2000">
    <property type="entry name" value="Glycogen Phosphorylase B"/>
    <property type="match status" value="2"/>
</dbReference>
<dbReference type="InterPro" id="IPR001296">
    <property type="entry name" value="Glyco_trans_1"/>
</dbReference>
<keyword evidence="4" id="KW-1185">Reference proteome</keyword>
<dbReference type="CDD" id="cd03811">
    <property type="entry name" value="GT4_GT28_WabH-like"/>
    <property type="match status" value="1"/>
</dbReference>
<keyword evidence="3" id="KW-0328">Glycosyltransferase</keyword>
<organism evidence="3 4">
    <name type="scientific">Arenibacter antarcticus</name>
    <dbReference type="NCBI Taxonomy" id="2040469"/>
    <lineage>
        <taxon>Bacteria</taxon>
        <taxon>Pseudomonadati</taxon>
        <taxon>Bacteroidota</taxon>
        <taxon>Flavobacteriia</taxon>
        <taxon>Flavobacteriales</taxon>
        <taxon>Flavobacteriaceae</taxon>
        <taxon>Arenibacter</taxon>
    </lineage>
</organism>
<feature type="domain" description="Glycosyltransferase subfamily 4-like N-terminal" evidence="2">
    <location>
        <begin position="18"/>
        <end position="172"/>
    </location>
</feature>
<keyword evidence="3" id="KW-0808">Transferase</keyword>
<accession>A0ABW5VGY2</accession>
<evidence type="ECO:0000259" key="2">
    <source>
        <dbReference type="Pfam" id="PF13439"/>
    </source>
</evidence>
<dbReference type="GO" id="GO:0016757">
    <property type="term" value="F:glycosyltransferase activity"/>
    <property type="evidence" value="ECO:0007669"/>
    <property type="project" value="UniProtKB-KW"/>
</dbReference>
<dbReference type="InterPro" id="IPR028098">
    <property type="entry name" value="Glyco_trans_4-like_N"/>
</dbReference>
<protein>
    <submittedName>
        <fullName evidence="3">Glycosyltransferase</fullName>
        <ecNumber evidence="3">2.4.-.-</ecNumber>
    </submittedName>
</protein>
<dbReference type="PANTHER" id="PTHR12526">
    <property type="entry name" value="GLYCOSYLTRANSFERASE"/>
    <property type="match status" value="1"/>
</dbReference>
<reference evidence="4" key="1">
    <citation type="journal article" date="2019" name="Int. J. Syst. Evol. Microbiol.">
        <title>The Global Catalogue of Microorganisms (GCM) 10K type strain sequencing project: providing services to taxonomists for standard genome sequencing and annotation.</title>
        <authorList>
            <consortium name="The Broad Institute Genomics Platform"/>
            <consortium name="The Broad Institute Genome Sequencing Center for Infectious Disease"/>
            <person name="Wu L."/>
            <person name="Ma J."/>
        </authorList>
    </citation>
    <scope>NUCLEOTIDE SEQUENCE [LARGE SCALE GENOMIC DNA]</scope>
    <source>
        <strain evidence="4">KCTC 52924</strain>
    </source>
</reference>
<dbReference type="EMBL" id="JBHUOK010000030">
    <property type="protein sequence ID" value="MFD2790560.1"/>
    <property type="molecule type" value="Genomic_DNA"/>
</dbReference>
<evidence type="ECO:0000313" key="3">
    <source>
        <dbReference type="EMBL" id="MFD2790560.1"/>
    </source>
</evidence>
<dbReference type="EC" id="2.4.-.-" evidence="3"/>